<dbReference type="InterPro" id="IPR002885">
    <property type="entry name" value="PPR_rpt"/>
</dbReference>
<evidence type="ECO:0000256" key="1">
    <source>
        <dbReference type="PROSITE-ProRule" id="PRU00708"/>
    </source>
</evidence>
<feature type="repeat" description="PPR" evidence="1">
    <location>
        <begin position="39"/>
        <end position="75"/>
    </location>
</feature>
<dbReference type="Proteomes" id="UP001642464">
    <property type="component" value="Unassembled WGS sequence"/>
</dbReference>
<evidence type="ECO:0000313" key="2">
    <source>
        <dbReference type="EMBL" id="CAK9079800.1"/>
    </source>
</evidence>
<dbReference type="InterPro" id="IPR011990">
    <property type="entry name" value="TPR-like_helical_dom_sf"/>
</dbReference>
<proteinExistence type="predicted"/>
<dbReference type="EMBL" id="CAXAMM010038651">
    <property type="protein sequence ID" value="CAK9079800.1"/>
    <property type="molecule type" value="Genomic_DNA"/>
</dbReference>
<protein>
    <recommendedName>
        <fullName evidence="4">Pentatricopeptide repeat-containing protein</fullName>
    </recommendedName>
</protein>
<reference evidence="2 3" key="1">
    <citation type="submission" date="2024-02" db="EMBL/GenBank/DDBJ databases">
        <authorList>
            <person name="Chen Y."/>
            <person name="Shah S."/>
            <person name="Dougan E. K."/>
            <person name="Thang M."/>
            <person name="Chan C."/>
        </authorList>
    </citation>
    <scope>NUCLEOTIDE SEQUENCE [LARGE SCALE GENOMIC DNA]</scope>
</reference>
<name>A0ABP0PUT4_9DINO</name>
<organism evidence="2 3">
    <name type="scientific">Durusdinium trenchii</name>
    <dbReference type="NCBI Taxonomy" id="1381693"/>
    <lineage>
        <taxon>Eukaryota</taxon>
        <taxon>Sar</taxon>
        <taxon>Alveolata</taxon>
        <taxon>Dinophyceae</taxon>
        <taxon>Suessiales</taxon>
        <taxon>Symbiodiniaceae</taxon>
        <taxon>Durusdinium</taxon>
    </lineage>
</organism>
<dbReference type="PROSITE" id="PS51375">
    <property type="entry name" value="PPR"/>
    <property type="match status" value="1"/>
</dbReference>
<gene>
    <name evidence="2" type="ORF">SCF082_LOCUS38080</name>
</gene>
<keyword evidence="3" id="KW-1185">Reference proteome</keyword>
<comment type="caution">
    <text evidence="2">The sequence shown here is derived from an EMBL/GenBank/DDBJ whole genome shotgun (WGS) entry which is preliminary data.</text>
</comment>
<evidence type="ECO:0008006" key="4">
    <source>
        <dbReference type="Google" id="ProtNLM"/>
    </source>
</evidence>
<accession>A0ABP0PUT4</accession>
<evidence type="ECO:0000313" key="3">
    <source>
        <dbReference type="Proteomes" id="UP001642464"/>
    </source>
</evidence>
<dbReference type="Gene3D" id="1.25.40.10">
    <property type="entry name" value="Tetratricopeptide repeat domain"/>
    <property type="match status" value="1"/>
</dbReference>
<dbReference type="Pfam" id="PF13041">
    <property type="entry name" value="PPR_2"/>
    <property type="match status" value="1"/>
</dbReference>
<sequence length="106" mass="11632">MTEAQLEPSVASLRGGGWNFTMPGAAEPFKSFPSTRWIEVITWTSMINACGKCQPPRGRAAQQVFRKMLESGVKPNKVTLQALGRAIGFQKQRALLRDLGIRSDGP</sequence>
<dbReference type="NCBIfam" id="TIGR00756">
    <property type="entry name" value="PPR"/>
    <property type="match status" value="1"/>
</dbReference>